<keyword evidence="8" id="KW-0902">Two-component regulatory system</keyword>
<dbReference type="InterPro" id="IPR003661">
    <property type="entry name" value="HisK_dim/P_dom"/>
</dbReference>
<dbReference type="InterPro" id="IPR036097">
    <property type="entry name" value="HisK_dim/P_sf"/>
</dbReference>
<accession>A0A833GYZ5</accession>
<dbReference type="Gene3D" id="1.10.287.130">
    <property type="match status" value="1"/>
</dbReference>
<dbReference type="Gene3D" id="3.30.565.10">
    <property type="entry name" value="Histidine kinase-like ATPase, C-terminal domain"/>
    <property type="match status" value="1"/>
</dbReference>
<dbReference type="OrthoDB" id="9815750at2"/>
<proteinExistence type="predicted"/>
<evidence type="ECO:0000259" key="9">
    <source>
        <dbReference type="PROSITE" id="PS50109"/>
    </source>
</evidence>
<dbReference type="GO" id="GO:0000155">
    <property type="term" value="F:phosphorelay sensor kinase activity"/>
    <property type="evidence" value="ECO:0007669"/>
    <property type="project" value="InterPro"/>
</dbReference>
<evidence type="ECO:0000313" key="10">
    <source>
        <dbReference type="EMBL" id="KAB2930467.1"/>
    </source>
</evidence>
<dbReference type="SUPFAM" id="SSF47384">
    <property type="entry name" value="Homodimeric domain of signal transducing histidine kinase"/>
    <property type="match status" value="1"/>
</dbReference>
<evidence type="ECO:0000256" key="8">
    <source>
        <dbReference type="ARBA" id="ARBA00023012"/>
    </source>
</evidence>
<keyword evidence="4" id="KW-0808">Transferase</keyword>
<feature type="domain" description="Histidine kinase" evidence="9">
    <location>
        <begin position="156"/>
        <end position="368"/>
    </location>
</feature>
<dbReference type="EC" id="2.7.13.3" evidence="2"/>
<dbReference type="InterPro" id="IPR004358">
    <property type="entry name" value="Sig_transdc_His_kin-like_C"/>
</dbReference>
<name>A0A833GYZ5_9LEPT</name>
<dbReference type="RefSeq" id="WP_002769933.1">
    <property type="nucleotide sequence ID" value="NZ_JQDG01000002.1"/>
</dbReference>
<dbReference type="GO" id="GO:0005524">
    <property type="term" value="F:ATP binding"/>
    <property type="evidence" value="ECO:0007669"/>
    <property type="project" value="UniProtKB-KW"/>
</dbReference>
<dbReference type="Pfam" id="PF00512">
    <property type="entry name" value="HisKA"/>
    <property type="match status" value="1"/>
</dbReference>
<dbReference type="InterPro" id="IPR036890">
    <property type="entry name" value="HATPase_C_sf"/>
</dbReference>
<dbReference type="Pfam" id="PF02518">
    <property type="entry name" value="HATPase_c"/>
    <property type="match status" value="1"/>
</dbReference>
<sequence>MSLHDTLEQRLAETEAILDAQPIASFGIDQFFRIMRLNHRALRYTGHDSYKSVIQQSCHRMIQNRGDICPFCPLENEWKKVFSENDETDRPYRIIEKIIQKRVGKGEKSFKITFILIRTNSIRIVEMIEDITEERERQEEMLRIENLATMGTMISGIAHELNNPLTGISLTLQNLQANISTMDSSEVIKRLQFIYKDLSKASRIVQDILSLARPGIKEKHQINLVRIIEKARDNTARLYPVLSRKIRWEIPASDDFILPADPDKLERLFFNLFRNAIQAYDYKEGVISVHLKHFRNSIYITIADDAGGIPPEILQRIFVPFHSGSRTGRGTGLGLPICLNIVREHGGRLKIRSSRGRTFFFISMPSGKQERWA</sequence>
<dbReference type="PANTHER" id="PTHR43065:SF10">
    <property type="entry name" value="PEROXIDE STRESS-ACTIVATED HISTIDINE KINASE MAK3"/>
    <property type="match status" value="1"/>
</dbReference>
<evidence type="ECO:0000256" key="3">
    <source>
        <dbReference type="ARBA" id="ARBA00022553"/>
    </source>
</evidence>
<evidence type="ECO:0000313" key="11">
    <source>
        <dbReference type="Proteomes" id="UP000460298"/>
    </source>
</evidence>
<keyword evidence="6 10" id="KW-0418">Kinase</keyword>
<dbReference type="SUPFAM" id="SSF55874">
    <property type="entry name" value="ATPase domain of HSP90 chaperone/DNA topoisomerase II/histidine kinase"/>
    <property type="match status" value="1"/>
</dbReference>
<keyword evidence="7" id="KW-0067">ATP-binding</keyword>
<dbReference type="NCBIfam" id="NF047497">
    <property type="entry name" value="HK_LIC_12097"/>
    <property type="match status" value="1"/>
</dbReference>
<keyword evidence="5" id="KW-0547">Nucleotide-binding</keyword>
<dbReference type="CDD" id="cd00082">
    <property type="entry name" value="HisKA"/>
    <property type="match status" value="1"/>
</dbReference>
<dbReference type="EMBL" id="WBUI01000020">
    <property type="protein sequence ID" value="KAB2930467.1"/>
    <property type="molecule type" value="Genomic_DNA"/>
</dbReference>
<evidence type="ECO:0000256" key="7">
    <source>
        <dbReference type="ARBA" id="ARBA00022840"/>
    </source>
</evidence>
<evidence type="ECO:0000256" key="1">
    <source>
        <dbReference type="ARBA" id="ARBA00000085"/>
    </source>
</evidence>
<evidence type="ECO:0000256" key="2">
    <source>
        <dbReference type="ARBA" id="ARBA00012438"/>
    </source>
</evidence>
<keyword evidence="3" id="KW-0597">Phosphoprotein</keyword>
<dbReference type="InterPro" id="IPR003594">
    <property type="entry name" value="HATPase_dom"/>
</dbReference>
<dbReference type="Proteomes" id="UP000460298">
    <property type="component" value="Unassembled WGS sequence"/>
</dbReference>
<evidence type="ECO:0000256" key="4">
    <source>
        <dbReference type="ARBA" id="ARBA00022679"/>
    </source>
</evidence>
<evidence type="ECO:0000256" key="5">
    <source>
        <dbReference type="ARBA" id="ARBA00022741"/>
    </source>
</evidence>
<reference evidence="10 11" key="1">
    <citation type="submission" date="2019-10" db="EMBL/GenBank/DDBJ databases">
        <title>Extracellular Electron Transfer in a Candidatus Methanoperedens spp. Enrichment Culture.</title>
        <authorList>
            <person name="Berger S."/>
            <person name="Rangel Shaw D."/>
            <person name="Berben T."/>
            <person name="In 'T Zandt M."/>
            <person name="Frank J."/>
            <person name="Reimann J."/>
            <person name="Jetten M.S.M."/>
            <person name="Welte C.U."/>
        </authorList>
    </citation>
    <scope>NUCLEOTIDE SEQUENCE [LARGE SCALE GENOMIC DNA]</scope>
    <source>
        <strain evidence="10">SB12</strain>
    </source>
</reference>
<dbReference type="CDD" id="cd00075">
    <property type="entry name" value="HATPase"/>
    <property type="match status" value="1"/>
</dbReference>
<comment type="caution">
    <text evidence="10">The sequence shown here is derived from an EMBL/GenBank/DDBJ whole genome shotgun (WGS) entry which is preliminary data.</text>
</comment>
<comment type="catalytic activity">
    <reaction evidence="1">
        <text>ATP + protein L-histidine = ADP + protein N-phospho-L-histidine.</text>
        <dbReference type="EC" id="2.7.13.3"/>
    </reaction>
</comment>
<organism evidence="10 11">
    <name type="scientific">Leptonema illini</name>
    <dbReference type="NCBI Taxonomy" id="183"/>
    <lineage>
        <taxon>Bacteria</taxon>
        <taxon>Pseudomonadati</taxon>
        <taxon>Spirochaetota</taxon>
        <taxon>Spirochaetia</taxon>
        <taxon>Leptospirales</taxon>
        <taxon>Leptospiraceae</taxon>
        <taxon>Leptonema</taxon>
    </lineage>
</organism>
<dbReference type="SMART" id="SM00388">
    <property type="entry name" value="HisKA"/>
    <property type="match status" value="1"/>
</dbReference>
<dbReference type="InterPro" id="IPR005467">
    <property type="entry name" value="His_kinase_dom"/>
</dbReference>
<protein>
    <recommendedName>
        <fullName evidence="2">histidine kinase</fullName>
        <ecNumber evidence="2">2.7.13.3</ecNumber>
    </recommendedName>
</protein>
<dbReference type="PRINTS" id="PR00344">
    <property type="entry name" value="BCTRLSENSOR"/>
</dbReference>
<dbReference type="AlphaFoldDB" id="A0A833GYZ5"/>
<dbReference type="SMART" id="SM00387">
    <property type="entry name" value="HATPase_c"/>
    <property type="match status" value="1"/>
</dbReference>
<dbReference type="PROSITE" id="PS50109">
    <property type="entry name" value="HIS_KIN"/>
    <property type="match status" value="1"/>
</dbReference>
<dbReference type="PANTHER" id="PTHR43065">
    <property type="entry name" value="SENSOR HISTIDINE KINASE"/>
    <property type="match status" value="1"/>
</dbReference>
<dbReference type="Gene3D" id="3.30.450.20">
    <property type="entry name" value="PAS domain"/>
    <property type="match status" value="1"/>
</dbReference>
<evidence type="ECO:0000256" key="6">
    <source>
        <dbReference type="ARBA" id="ARBA00022777"/>
    </source>
</evidence>
<gene>
    <name evidence="10" type="ORF">F9K24_16550</name>
</gene>